<keyword evidence="4" id="KW-1003">Cell membrane</keyword>
<sequence>MWLKQSSQSKWQNPIPTDNYSSYDTRQKKTNRTIGQQRQPLFIMLFVSVILLGAIGTRLAFLQLMQGEVYREKAENNRVRIVPKPPVRGNIFDRKGRVLASTRLTHAAYLWPMVVNQPDWPQNRKYLAQLLAVPEESIESKIQQAGYNASTLIRIARSLNPAQITALEEFKTELNGLEVDIETVRDYPNKEIAAHVLGYTGELNAEELKRRRSEGYRLGDIVGKMGVEAAYEQQLRGEWGGIELEVDGAGKVMKVLGQKVGQPGKDVTLTLDLDAQKAAEAALGERIGAVVAINPQTGGVLAMASNPTFDPNIFSTQITPQTWKRLQKKGNPFVNRALRGFPPASTFKVVTATAGMESGKYPPDTILSTFAYLNVGGTAFGEWNRAGFGPMGYVRAMAWSSNTFHGQIGRGVGGPTLIKYARLYGFGSKTGIELGEEAAGLIADNEWKMENYDWEWTDGDTVNMSIGQGFTQATPLQVAIMFAVPGNGGYRVKPHFFEEKDDLEKWRTSMNLKPSTLKTLREGLRAVVSSGTGKALNVPSLPPAAGKSGTAEAPPGDSHAWFGGFAPYDNPEIVVVAFAEHSGGGGGSVAAPMVRQVMEAYFQHNKK</sequence>
<dbReference type="Proteomes" id="UP000003781">
    <property type="component" value="Unassembled WGS sequence"/>
</dbReference>
<dbReference type="GO" id="GO:0008658">
    <property type="term" value="F:penicillin binding"/>
    <property type="evidence" value="ECO:0007669"/>
    <property type="project" value="InterPro"/>
</dbReference>
<keyword evidence="7 15" id="KW-0812">Transmembrane</keyword>
<keyword evidence="9" id="KW-0133">Cell shape</keyword>
<protein>
    <submittedName>
        <fullName evidence="18">Penicillin-binding protein, transpeptidase</fullName>
    </submittedName>
</protein>
<dbReference type="SUPFAM" id="SSF56601">
    <property type="entry name" value="beta-lactamase/transpeptidase-like"/>
    <property type="match status" value="1"/>
</dbReference>
<dbReference type="InterPro" id="IPR050515">
    <property type="entry name" value="Beta-lactam/transpept"/>
</dbReference>
<evidence type="ECO:0000256" key="5">
    <source>
        <dbReference type="ARBA" id="ARBA00022519"/>
    </source>
</evidence>
<dbReference type="InterPro" id="IPR017790">
    <property type="entry name" value="Penicillin-binding_protein_2"/>
</dbReference>
<evidence type="ECO:0000256" key="11">
    <source>
        <dbReference type="ARBA" id="ARBA00022989"/>
    </source>
</evidence>
<dbReference type="GO" id="GO:0071972">
    <property type="term" value="F:peptidoglycan L,D-transpeptidase activity"/>
    <property type="evidence" value="ECO:0007669"/>
    <property type="project" value="TreeGrafter"/>
</dbReference>
<keyword evidence="6" id="KW-0645">Protease</keyword>
<evidence type="ECO:0000256" key="14">
    <source>
        <dbReference type="SAM" id="MobiDB-lite"/>
    </source>
</evidence>
<evidence type="ECO:0000256" key="4">
    <source>
        <dbReference type="ARBA" id="ARBA00022475"/>
    </source>
</evidence>
<keyword evidence="12 15" id="KW-0472">Membrane</keyword>
<dbReference type="InterPro" id="IPR001460">
    <property type="entry name" value="PCN-bd_Tpept"/>
</dbReference>
<dbReference type="PANTHER" id="PTHR30627">
    <property type="entry name" value="PEPTIDOGLYCAN D,D-TRANSPEPTIDASE"/>
    <property type="match status" value="1"/>
</dbReference>
<keyword evidence="19" id="KW-1185">Reference proteome</keyword>
<proteinExistence type="inferred from homology"/>
<dbReference type="GO" id="GO:0009002">
    <property type="term" value="F:serine-type D-Ala-D-Ala carboxypeptidase activity"/>
    <property type="evidence" value="ECO:0007669"/>
    <property type="project" value="InterPro"/>
</dbReference>
<evidence type="ECO:0000313" key="19">
    <source>
        <dbReference type="Proteomes" id="UP000003781"/>
    </source>
</evidence>
<dbReference type="NCBIfam" id="TIGR03423">
    <property type="entry name" value="pbp2_mrdA"/>
    <property type="match status" value="1"/>
</dbReference>
<dbReference type="GO" id="GO:0005886">
    <property type="term" value="C:plasma membrane"/>
    <property type="evidence" value="ECO:0007669"/>
    <property type="project" value="UniProtKB-SubCell"/>
</dbReference>
<comment type="subcellular location">
    <subcellularLocation>
        <location evidence="2">Cell membrane</location>
    </subcellularLocation>
    <subcellularLocation>
        <location evidence="1">Membrane</location>
        <topology evidence="1">Single-pass membrane protein</topology>
    </subcellularLocation>
</comment>
<evidence type="ECO:0000256" key="9">
    <source>
        <dbReference type="ARBA" id="ARBA00022960"/>
    </source>
</evidence>
<dbReference type="Gene3D" id="3.40.710.10">
    <property type="entry name" value="DD-peptidase/beta-lactamase superfamily"/>
    <property type="match status" value="1"/>
</dbReference>
<reference evidence="18 19" key="1">
    <citation type="submission" date="2007-03" db="EMBL/GenBank/DDBJ databases">
        <authorList>
            <person name="Stal L."/>
            <person name="Ferriera S."/>
            <person name="Johnson J."/>
            <person name="Kravitz S."/>
            <person name="Beeson K."/>
            <person name="Sutton G."/>
            <person name="Rogers Y.-H."/>
            <person name="Friedman R."/>
            <person name="Frazier M."/>
            <person name="Venter J.C."/>
        </authorList>
    </citation>
    <scope>NUCLEOTIDE SEQUENCE [LARGE SCALE GENOMIC DNA]</scope>
    <source>
        <strain evidence="18 19">CCY0110</strain>
    </source>
</reference>
<gene>
    <name evidence="18" type="ORF">CY0110_12952</name>
</gene>
<evidence type="ECO:0000256" key="2">
    <source>
        <dbReference type="ARBA" id="ARBA00004236"/>
    </source>
</evidence>
<evidence type="ECO:0000256" key="6">
    <source>
        <dbReference type="ARBA" id="ARBA00022670"/>
    </source>
</evidence>
<dbReference type="InterPro" id="IPR005311">
    <property type="entry name" value="PBP_dimer"/>
</dbReference>
<dbReference type="Gene3D" id="3.30.1390.30">
    <property type="entry name" value="Penicillin-binding protein 2a, domain 3"/>
    <property type="match status" value="1"/>
</dbReference>
<dbReference type="OrthoDB" id="9766847at2"/>
<dbReference type="GO" id="GO:0008360">
    <property type="term" value="P:regulation of cell shape"/>
    <property type="evidence" value="ECO:0007669"/>
    <property type="project" value="UniProtKB-KW"/>
</dbReference>
<feature type="domain" description="Penicillin-binding protein transpeptidase" evidence="16">
    <location>
        <begin position="288"/>
        <end position="599"/>
    </location>
</feature>
<comment type="similarity">
    <text evidence="3">Belongs to the transpeptidase family.</text>
</comment>
<dbReference type="InterPro" id="IPR012338">
    <property type="entry name" value="Beta-lactam/transpept-like"/>
</dbReference>
<dbReference type="PANTHER" id="PTHR30627:SF2">
    <property type="entry name" value="PEPTIDOGLYCAN D,D-TRANSPEPTIDASE MRDA"/>
    <property type="match status" value="1"/>
</dbReference>
<dbReference type="EMBL" id="AAXW01000016">
    <property type="protein sequence ID" value="EAZ91176.1"/>
    <property type="molecule type" value="Genomic_DNA"/>
</dbReference>
<keyword evidence="13" id="KW-0961">Cell wall biogenesis/degradation</keyword>
<feature type="compositionally biased region" description="Polar residues" evidence="14">
    <location>
        <begin position="1"/>
        <end position="24"/>
    </location>
</feature>
<feature type="transmembrane region" description="Helical" evidence="15">
    <location>
        <begin position="41"/>
        <end position="61"/>
    </location>
</feature>
<evidence type="ECO:0000256" key="8">
    <source>
        <dbReference type="ARBA" id="ARBA00022801"/>
    </source>
</evidence>
<evidence type="ECO:0000259" key="17">
    <source>
        <dbReference type="Pfam" id="PF03717"/>
    </source>
</evidence>
<keyword evidence="8" id="KW-0378">Hydrolase</keyword>
<feature type="domain" description="Penicillin-binding protein dimerisation" evidence="17">
    <location>
        <begin position="84"/>
        <end position="255"/>
    </location>
</feature>
<dbReference type="AlphaFoldDB" id="A3IQX1"/>
<dbReference type="SUPFAM" id="SSF56519">
    <property type="entry name" value="Penicillin binding protein dimerisation domain"/>
    <property type="match status" value="1"/>
</dbReference>
<keyword evidence="11 15" id="KW-1133">Transmembrane helix</keyword>
<comment type="caution">
    <text evidence="18">The sequence shown here is derived from an EMBL/GenBank/DDBJ whole genome shotgun (WGS) entry which is preliminary data.</text>
</comment>
<name>A3IQX1_9CHRO</name>
<dbReference type="GO" id="GO:0009252">
    <property type="term" value="P:peptidoglycan biosynthetic process"/>
    <property type="evidence" value="ECO:0007669"/>
    <property type="project" value="UniProtKB-KW"/>
</dbReference>
<feature type="region of interest" description="Disordered" evidence="14">
    <location>
        <begin position="1"/>
        <end position="26"/>
    </location>
</feature>
<evidence type="ECO:0000256" key="1">
    <source>
        <dbReference type="ARBA" id="ARBA00004167"/>
    </source>
</evidence>
<accession>A3IQX1</accession>
<evidence type="ECO:0000256" key="10">
    <source>
        <dbReference type="ARBA" id="ARBA00022984"/>
    </source>
</evidence>
<evidence type="ECO:0000256" key="13">
    <source>
        <dbReference type="ARBA" id="ARBA00023316"/>
    </source>
</evidence>
<dbReference type="RefSeq" id="WP_008275786.1">
    <property type="nucleotide sequence ID" value="NZ_AAXW01000016.1"/>
</dbReference>
<dbReference type="InterPro" id="IPR036138">
    <property type="entry name" value="PBP_dimer_sf"/>
</dbReference>
<keyword evidence="5" id="KW-0997">Cell inner membrane</keyword>
<dbReference type="Pfam" id="PF03717">
    <property type="entry name" value="PBP_dimer"/>
    <property type="match status" value="1"/>
</dbReference>
<dbReference type="eggNOG" id="COG0768">
    <property type="taxonomic scope" value="Bacteria"/>
</dbReference>
<evidence type="ECO:0000256" key="12">
    <source>
        <dbReference type="ARBA" id="ARBA00023136"/>
    </source>
</evidence>
<dbReference type="GO" id="GO:0071555">
    <property type="term" value="P:cell wall organization"/>
    <property type="evidence" value="ECO:0007669"/>
    <property type="project" value="UniProtKB-KW"/>
</dbReference>
<evidence type="ECO:0000256" key="3">
    <source>
        <dbReference type="ARBA" id="ARBA00007171"/>
    </source>
</evidence>
<evidence type="ECO:0000256" key="7">
    <source>
        <dbReference type="ARBA" id="ARBA00022692"/>
    </source>
</evidence>
<evidence type="ECO:0000259" key="16">
    <source>
        <dbReference type="Pfam" id="PF00905"/>
    </source>
</evidence>
<organism evidence="18 19">
    <name type="scientific">Crocosphaera chwakensis CCY0110</name>
    <dbReference type="NCBI Taxonomy" id="391612"/>
    <lineage>
        <taxon>Bacteria</taxon>
        <taxon>Bacillati</taxon>
        <taxon>Cyanobacteriota</taxon>
        <taxon>Cyanophyceae</taxon>
        <taxon>Oscillatoriophycideae</taxon>
        <taxon>Chroococcales</taxon>
        <taxon>Aphanothecaceae</taxon>
        <taxon>Crocosphaera</taxon>
        <taxon>Crocosphaera chwakensis</taxon>
    </lineage>
</organism>
<dbReference type="Pfam" id="PF00905">
    <property type="entry name" value="Transpeptidase"/>
    <property type="match status" value="1"/>
</dbReference>
<keyword evidence="10" id="KW-0573">Peptidoglycan synthesis</keyword>
<dbReference type="GO" id="GO:0006508">
    <property type="term" value="P:proteolysis"/>
    <property type="evidence" value="ECO:0007669"/>
    <property type="project" value="UniProtKB-KW"/>
</dbReference>
<evidence type="ECO:0000256" key="15">
    <source>
        <dbReference type="SAM" id="Phobius"/>
    </source>
</evidence>
<evidence type="ECO:0000313" key="18">
    <source>
        <dbReference type="EMBL" id="EAZ91176.1"/>
    </source>
</evidence>
<dbReference type="Gene3D" id="3.90.1310.10">
    <property type="entry name" value="Penicillin-binding protein 2a (Domain 2)"/>
    <property type="match status" value="1"/>
</dbReference>